<keyword evidence="1" id="KW-0812">Transmembrane</keyword>
<accession>A0ABV7RRB3</accession>
<feature type="transmembrane region" description="Helical" evidence="1">
    <location>
        <begin position="76"/>
        <end position="97"/>
    </location>
</feature>
<comment type="caution">
    <text evidence="2">The sequence shown here is derived from an EMBL/GenBank/DDBJ whole genome shotgun (WGS) entry which is preliminary data.</text>
</comment>
<keyword evidence="1" id="KW-0472">Membrane</keyword>
<organism evidence="2 3">
    <name type="scientific">Lysobacter cavernae</name>
    <dbReference type="NCBI Taxonomy" id="1685901"/>
    <lineage>
        <taxon>Bacteria</taxon>
        <taxon>Pseudomonadati</taxon>
        <taxon>Pseudomonadota</taxon>
        <taxon>Gammaproteobacteria</taxon>
        <taxon>Lysobacterales</taxon>
        <taxon>Lysobacteraceae</taxon>
        <taxon>Lysobacter</taxon>
    </lineage>
</organism>
<feature type="transmembrane region" description="Helical" evidence="1">
    <location>
        <begin position="142"/>
        <end position="163"/>
    </location>
</feature>
<feature type="transmembrane region" description="Helical" evidence="1">
    <location>
        <begin position="24"/>
        <end position="47"/>
    </location>
</feature>
<keyword evidence="3" id="KW-1185">Reference proteome</keyword>
<evidence type="ECO:0000313" key="3">
    <source>
        <dbReference type="Proteomes" id="UP001595740"/>
    </source>
</evidence>
<evidence type="ECO:0008006" key="4">
    <source>
        <dbReference type="Google" id="ProtNLM"/>
    </source>
</evidence>
<gene>
    <name evidence="2" type="ORF">ACFOLC_13625</name>
</gene>
<sequence length="184" mass="19718">MQPIHRNRLRSPGLLSPGMVSPTLWLLTAGLVAATLDILYATGFWALRGVDPTRVWQSIAAGLLGKASFSGGADTATLGLALHYLIALAMAAAYFIAARRLPKLWQQPWRYGALYGLLLYAVMNLIVVPLSAAPGGGAKPMLWVVLSLLAHVLLVGLPIAWCARRAYGLSAPLSARRRPVPSVR</sequence>
<feature type="transmembrane region" description="Helical" evidence="1">
    <location>
        <begin position="109"/>
        <end position="130"/>
    </location>
</feature>
<evidence type="ECO:0000313" key="2">
    <source>
        <dbReference type="EMBL" id="MFC3552045.1"/>
    </source>
</evidence>
<protein>
    <recommendedName>
        <fullName evidence="4">DUF1440 domain-containing protein</fullName>
    </recommendedName>
</protein>
<dbReference type="EMBL" id="JBHRXK010000007">
    <property type="protein sequence ID" value="MFC3552045.1"/>
    <property type="molecule type" value="Genomic_DNA"/>
</dbReference>
<dbReference type="Proteomes" id="UP001595740">
    <property type="component" value="Unassembled WGS sequence"/>
</dbReference>
<evidence type="ECO:0000256" key="1">
    <source>
        <dbReference type="SAM" id="Phobius"/>
    </source>
</evidence>
<proteinExistence type="predicted"/>
<name>A0ABV7RRB3_9GAMM</name>
<keyword evidence="1" id="KW-1133">Transmembrane helix</keyword>
<reference evidence="3" key="1">
    <citation type="journal article" date="2019" name="Int. J. Syst. Evol. Microbiol.">
        <title>The Global Catalogue of Microorganisms (GCM) 10K type strain sequencing project: providing services to taxonomists for standard genome sequencing and annotation.</title>
        <authorList>
            <consortium name="The Broad Institute Genomics Platform"/>
            <consortium name="The Broad Institute Genome Sequencing Center for Infectious Disease"/>
            <person name="Wu L."/>
            <person name="Ma J."/>
        </authorList>
    </citation>
    <scope>NUCLEOTIDE SEQUENCE [LARGE SCALE GENOMIC DNA]</scope>
    <source>
        <strain evidence="3">KCTC 42875</strain>
    </source>
</reference>
<dbReference type="RefSeq" id="WP_386759813.1">
    <property type="nucleotide sequence ID" value="NZ_JBHRXK010000007.1"/>
</dbReference>